<sequence length="80" mass="8851">MAADSGDKCGDIADVLMSITDDQAQFSDIDGDSEAEDGLVLDQQRSTNQLCICEKDVFILMLYQRVVFLFCTPMSCFDVV</sequence>
<gene>
    <name evidence="1" type="ORF">CALMAC_LOCUS3567</name>
</gene>
<name>A0A653BT70_CALMS</name>
<evidence type="ECO:0000313" key="2">
    <source>
        <dbReference type="Proteomes" id="UP000410492"/>
    </source>
</evidence>
<protein>
    <submittedName>
        <fullName evidence="1">Uncharacterized protein</fullName>
    </submittedName>
</protein>
<dbReference type="EMBL" id="CAACVG010004950">
    <property type="protein sequence ID" value="VEN38794.1"/>
    <property type="molecule type" value="Genomic_DNA"/>
</dbReference>
<reference evidence="1 2" key="1">
    <citation type="submission" date="2019-01" db="EMBL/GenBank/DDBJ databases">
        <authorList>
            <person name="Sayadi A."/>
        </authorList>
    </citation>
    <scope>NUCLEOTIDE SEQUENCE [LARGE SCALE GENOMIC DNA]</scope>
</reference>
<dbReference type="AlphaFoldDB" id="A0A653BT70"/>
<accession>A0A653BT70</accession>
<dbReference type="OrthoDB" id="6784143at2759"/>
<dbReference type="Proteomes" id="UP000410492">
    <property type="component" value="Unassembled WGS sequence"/>
</dbReference>
<organism evidence="1 2">
    <name type="scientific">Callosobruchus maculatus</name>
    <name type="common">Southern cowpea weevil</name>
    <name type="synonym">Pulse bruchid</name>
    <dbReference type="NCBI Taxonomy" id="64391"/>
    <lineage>
        <taxon>Eukaryota</taxon>
        <taxon>Metazoa</taxon>
        <taxon>Ecdysozoa</taxon>
        <taxon>Arthropoda</taxon>
        <taxon>Hexapoda</taxon>
        <taxon>Insecta</taxon>
        <taxon>Pterygota</taxon>
        <taxon>Neoptera</taxon>
        <taxon>Endopterygota</taxon>
        <taxon>Coleoptera</taxon>
        <taxon>Polyphaga</taxon>
        <taxon>Cucujiformia</taxon>
        <taxon>Chrysomeloidea</taxon>
        <taxon>Chrysomelidae</taxon>
        <taxon>Bruchinae</taxon>
        <taxon>Bruchini</taxon>
        <taxon>Callosobruchus</taxon>
    </lineage>
</organism>
<keyword evidence="2" id="KW-1185">Reference proteome</keyword>
<evidence type="ECO:0000313" key="1">
    <source>
        <dbReference type="EMBL" id="VEN38794.1"/>
    </source>
</evidence>
<proteinExistence type="predicted"/>